<name>A0A7C4W236_9BACT</name>
<evidence type="ECO:0000256" key="1">
    <source>
        <dbReference type="ARBA" id="ARBA00022729"/>
    </source>
</evidence>
<feature type="region of interest" description="Disordered" evidence="2">
    <location>
        <begin position="158"/>
        <end position="191"/>
    </location>
</feature>
<evidence type="ECO:0000256" key="2">
    <source>
        <dbReference type="SAM" id="MobiDB-lite"/>
    </source>
</evidence>
<feature type="chain" id="PRO_5027887662" description="VCBS repeat-containing protein" evidence="3">
    <location>
        <begin position="22"/>
        <end position="561"/>
    </location>
</feature>
<dbReference type="InterPro" id="IPR028994">
    <property type="entry name" value="Integrin_alpha_N"/>
</dbReference>
<feature type="compositionally biased region" description="Pro residues" evidence="2">
    <location>
        <begin position="173"/>
        <end position="182"/>
    </location>
</feature>
<reference evidence="4" key="1">
    <citation type="journal article" date="2020" name="mSystems">
        <title>Genome- and Community-Level Interaction Insights into Carbon Utilization and Element Cycling Functions of Hydrothermarchaeota in Hydrothermal Sediment.</title>
        <authorList>
            <person name="Zhou Z."/>
            <person name="Liu Y."/>
            <person name="Xu W."/>
            <person name="Pan J."/>
            <person name="Luo Z.H."/>
            <person name="Li M."/>
        </authorList>
    </citation>
    <scope>NUCLEOTIDE SEQUENCE [LARGE SCALE GENOMIC DNA]</scope>
    <source>
        <strain evidence="4">SpSt-477</strain>
    </source>
</reference>
<protein>
    <recommendedName>
        <fullName evidence="5">VCBS repeat-containing protein</fullName>
    </recommendedName>
</protein>
<evidence type="ECO:0000256" key="3">
    <source>
        <dbReference type="SAM" id="SignalP"/>
    </source>
</evidence>
<evidence type="ECO:0008006" key="5">
    <source>
        <dbReference type="Google" id="ProtNLM"/>
    </source>
</evidence>
<dbReference type="Pfam" id="PF13517">
    <property type="entry name" value="FG-GAP_3"/>
    <property type="match status" value="1"/>
</dbReference>
<comment type="caution">
    <text evidence="4">The sequence shown here is derived from an EMBL/GenBank/DDBJ whole genome shotgun (WGS) entry which is preliminary data.</text>
</comment>
<feature type="signal peptide" evidence="3">
    <location>
        <begin position="1"/>
        <end position="21"/>
    </location>
</feature>
<dbReference type="InterPro" id="IPR013517">
    <property type="entry name" value="FG-GAP"/>
</dbReference>
<accession>A0A7C4W236</accession>
<evidence type="ECO:0000313" key="4">
    <source>
        <dbReference type="EMBL" id="HGU34216.1"/>
    </source>
</evidence>
<dbReference type="SUPFAM" id="SSF69318">
    <property type="entry name" value="Integrin alpha N-terminal domain"/>
    <property type="match status" value="1"/>
</dbReference>
<feature type="compositionally biased region" description="Low complexity" evidence="2">
    <location>
        <begin position="158"/>
        <end position="172"/>
    </location>
</feature>
<keyword evidence="1 3" id="KW-0732">Signal</keyword>
<gene>
    <name evidence="4" type="ORF">ENS29_15430</name>
</gene>
<dbReference type="Gene3D" id="3.40.50.10610">
    <property type="entry name" value="ABC-type transport auxiliary lipoprotein component"/>
    <property type="match status" value="1"/>
</dbReference>
<proteinExistence type="predicted"/>
<sequence length="561" mass="62209">MKHRTILLYTLLTVFCTVAFAAAPSIAASNPSILIFPFEVETQGDLAFLQKGVFDILQSRLAAGGGIEVVPYEKYKTLLEGIRDSLKDQEALSIGSRLKAGYVLIGKIRVQSDTSLTDAKLMDVSTGKPALTFSRQGTTPEDVFGHIKTLAAEIRTTLTGGDTTPATLAPKAPAEPPAPKPPAKASSDDLQYQHPEKLWRGSSELANEPIRSMTSDGRLPVSIWKSPKFKRDFRSIAHGDINGDGKEEIVIASDEALSVYHYLDGKLLLLAEKPCDPDEYLFRVDAADLNRNGRAEIYLSRMLKDRSRLRSQVLEWNGTQLTVLAEPERFLRILPPNTASHEPILLGQESGRGTIFDTRIQRLEWRGNTLEPIGGFAVPFSESVYAFAYADALNAGQDTFVWITPEGFLRLVQQDGEDWKSAERFTGAAAYIPYPTGDEDRGGPSSDTPRKRRYYLPQRILVADIDRDGKNEVLTISNTDLTTHFFPNIRIFRNGRIVCLFWDGMGLGQKWRTSEVSGHISDVLVMDLNGDGKLDMVFSVVSTMSSAFNKAESYLVYWTAD</sequence>
<organism evidence="4">
    <name type="scientific">Desulfatirhabdium butyrativorans</name>
    <dbReference type="NCBI Taxonomy" id="340467"/>
    <lineage>
        <taxon>Bacteria</taxon>
        <taxon>Pseudomonadati</taxon>
        <taxon>Thermodesulfobacteriota</taxon>
        <taxon>Desulfobacteria</taxon>
        <taxon>Desulfobacterales</taxon>
        <taxon>Desulfatirhabdiaceae</taxon>
        <taxon>Desulfatirhabdium</taxon>
    </lineage>
</organism>
<dbReference type="EMBL" id="DSUH01000355">
    <property type="protein sequence ID" value="HGU34216.1"/>
    <property type="molecule type" value="Genomic_DNA"/>
</dbReference>
<dbReference type="AlphaFoldDB" id="A0A7C4W236"/>